<reference evidence="2 3" key="1">
    <citation type="submission" date="2024-02" db="EMBL/GenBank/DDBJ databases">
        <title>Chromosome-scale genome assembly of the rough periwinkle Littorina saxatilis.</title>
        <authorList>
            <person name="De Jode A."/>
            <person name="Faria R."/>
            <person name="Formenti G."/>
            <person name="Sims Y."/>
            <person name="Smith T.P."/>
            <person name="Tracey A."/>
            <person name="Wood J.M.D."/>
            <person name="Zagrodzka Z.B."/>
            <person name="Johannesson K."/>
            <person name="Butlin R.K."/>
            <person name="Leder E.H."/>
        </authorList>
    </citation>
    <scope>NUCLEOTIDE SEQUENCE [LARGE SCALE GENOMIC DNA]</scope>
    <source>
        <strain evidence="2">Snail1</strain>
        <tissue evidence="2">Muscle</tissue>
    </source>
</reference>
<gene>
    <name evidence="2" type="ORF">V1264_004713</name>
</gene>
<dbReference type="EMBL" id="JBAMIC010000013">
    <property type="protein sequence ID" value="KAK7097784.1"/>
    <property type="molecule type" value="Genomic_DNA"/>
</dbReference>
<organism evidence="2 3">
    <name type="scientific">Littorina saxatilis</name>
    <dbReference type="NCBI Taxonomy" id="31220"/>
    <lineage>
        <taxon>Eukaryota</taxon>
        <taxon>Metazoa</taxon>
        <taxon>Spiralia</taxon>
        <taxon>Lophotrochozoa</taxon>
        <taxon>Mollusca</taxon>
        <taxon>Gastropoda</taxon>
        <taxon>Caenogastropoda</taxon>
        <taxon>Littorinimorpha</taxon>
        <taxon>Littorinoidea</taxon>
        <taxon>Littorinidae</taxon>
        <taxon>Littorina</taxon>
    </lineage>
</organism>
<sequence length="336" mass="34783">MSEAEVGSQEGGGAPLPPKRPTIIRPTQDGSRPVPTRPAPVRPAPAAPGGRPPPAVPRPPAAASGAPSPVLSKGLSGSAPSPAPTRKPDPPAKDNGKPKSRGSVRKRPEITIVEARPMNQAGFRDMTALDNTAVPKPVHKTSAVTDTSSKPSSNGSVPDIPNRPPPASTSAPSQPRPPAPPSRPGAPHHAPPPVPGKSALPDKPDANHSDAPPKPSRPTILRPGRPKSAVSTGETAPVQNQTSPPPPLPKRSPLMTETAVVGDLMGFDAPPKPERSPRLNNDSQGDEKIGAEDVENGEGHVVPKKPTRVSIIRPPSRPKPVAEDGQRTAERTGEYN</sequence>
<keyword evidence="3" id="KW-1185">Reference proteome</keyword>
<feature type="region of interest" description="Disordered" evidence="1">
    <location>
        <begin position="1"/>
        <end position="336"/>
    </location>
</feature>
<dbReference type="Proteomes" id="UP001374579">
    <property type="component" value="Unassembled WGS sequence"/>
</dbReference>
<evidence type="ECO:0000313" key="3">
    <source>
        <dbReference type="Proteomes" id="UP001374579"/>
    </source>
</evidence>
<accession>A0AAN9B310</accession>
<evidence type="ECO:0000313" key="2">
    <source>
        <dbReference type="EMBL" id="KAK7097784.1"/>
    </source>
</evidence>
<name>A0AAN9B310_9CAEN</name>
<dbReference type="AlphaFoldDB" id="A0AAN9B310"/>
<proteinExistence type="predicted"/>
<feature type="compositionally biased region" description="Polar residues" evidence="1">
    <location>
        <begin position="229"/>
        <end position="242"/>
    </location>
</feature>
<feature type="compositionally biased region" description="Pro residues" evidence="1">
    <location>
        <begin position="174"/>
        <end position="195"/>
    </location>
</feature>
<feature type="compositionally biased region" description="Basic and acidic residues" evidence="1">
    <location>
        <begin position="86"/>
        <end position="97"/>
    </location>
</feature>
<protein>
    <submittedName>
        <fullName evidence="2">Uncharacterized protein</fullName>
    </submittedName>
</protein>
<feature type="compositionally biased region" description="Basic and acidic residues" evidence="1">
    <location>
        <begin position="320"/>
        <end position="336"/>
    </location>
</feature>
<feature type="compositionally biased region" description="Polar residues" evidence="1">
    <location>
        <begin position="142"/>
        <end position="156"/>
    </location>
</feature>
<evidence type="ECO:0000256" key="1">
    <source>
        <dbReference type="SAM" id="MobiDB-lite"/>
    </source>
</evidence>
<feature type="compositionally biased region" description="Pro residues" evidence="1">
    <location>
        <begin position="35"/>
        <end position="60"/>
    </location>
</feature>
<comment type="caution">
    <text evidence="2">The sequence shown here is derived from an EMBL/GenBank/DDBJ whole genome shotgun (WGS) entry which is preliminary data.</text>
</comment>